<feature type="non-terminal residue" evidence="1">
    <location>
        <position position="1"/>
    </location>
</feature>
<reference evidence="1 2" key="1">
    <citation type="journal article" date="2018" name="Front. Plant Sci.">
        <title>Red Clover (Trifolium pratense) and Zigzag Clover (T. medium) - A Picture of Genomic Similarities and Differences.</title>
        <authorList>
            <person name="Dluhosova J."/>
            <person name="Istvanek J."/>
            <person name="Nedelnik J."/>
            <person name="Repkova J."/>
        </authorList>
    </citation>
    <scope>NUCLEOTIDE SEQUENCE [LARGE SCALE GENOMIC DNA]</scope>
    <source>
        <strain evidence="2">cv. 10/8</strain>
        <tissue evidence="1">Leaf</tissue>
    </source>
</reference>
<dbReference type="AlphaFoldDB" id="A0A392VHY3"/>
<accession>A0A392VHY3</accession>
<sequence>VAENLALPFGTLKVERLGCPENLWRIHLS</sequence>
<protein>
    <submittedName>
        <fullName evidence="1">Uncharacterized protein</fullName>
    </submittedName>
</protein>
<proteinExistence type="predicted"/>
<dbReference type="EMBL" id="LXQA011140169">
    <property type="protein sequence ID" value="MCI86425.1"/>
    <property type="molecule type" value="Genomic_DNA"/>
</dbReference>
<comment type="caution">
    <text evidence="1">The sequence shown here is derived from an EMBL/GenBank/DDBJ whole genome shotgun (WGS) entry which is preliminary data.</text>
</comment>
<keyword evidence="2" id="KW-1185">Reference proteome</keyword>
<organism evidence="1 2">
    <name type="scientific">Trifolium medium</name>
    <dbReference type="NCBI Taxonomy" id="97028"/>
    <lineage>
        <taxon>Eukaryota</taxon>
        <taxon>Viridiplantae</taxon>
        <taxon>Streptophyta</taxon>
        <taxon>Embryophyta</taxon>
        <taxon>Tracheophyta</taxon>
        <taxon>Spermatophyta</taxon>
        <taxon>Magnoliopsida</taxon>
        <taxon>eudicotyledons</taxon>
        <taxon>Gunneridae</taxon>
        <taxon>Pentapetalae</taxon>
        <taxon>rosids</taxon>
        <taxon>fabids</taxon>
        <taxon>Fabales</taxon>
        <taxon>Fabaceae</taxon>
        <taxon>Papilionoideae</taxon>
        <taxon>50 kb inversion clade</taxon>
        <taxon>NPAAA clade</taxon>
        <taxon>Hologalegina</taxon>
        <taxon>IRL clade</taxon>
        <taxon>Trifolieae</taxon>
        <taxon>Trifolium</taxon>
    </lineage>
</organism>
<evidence type="ECO:0000313" key="2">
    <source>
        <dbReference type="Proteomes" id="UP000265520"/>
    </source>
</evidence>
<dbReference type="Proteomes" id="UP000265520">
    <property type="component" value="Unassembled WGS sequence"/>
</dbReference>
<evidence type="ECO:0000313" key="1">
    <source>
        <dbReference type="EMBL" id="MCI86425.1"/>
    </source>
</evidence>
<name>A0A392VHY3_9FABA</name>